<dbReference type="AlphaFoldDB" id="A0A1A8TPR7"/>
<dbReference type="InterPro" id="IPR004360">
    <property type="entry name" value="Glyas_Fos-R_dOase_dom"/>
</dbReference>
<dbReference type="Pfam" id="PF00903">
    <property type="entry name" value="Glyoxalase"/>
    <property type="match status" value="1"/>
</dbReference>
<dbReference type="Gene3D" id="3.10.180.10">
    <property type="entry name" value="2,3-Dihydroxybiphenyl 1,2-Dioxygenase, domain 1"/>
    <property type="match status" value="1"/>
</dbReference>
<dbReference type="OrthoDB" id="793940at2"/>
<reference evidence="2 3" key="1">
    <citation type="submission" date="2016-06" db="EMBL/GenBank/DDBJ databases">
        <authorList>
            <person name="Kjaerup R.B."/>
            <person name="Dalgaard T.S."/>
            <person name="Juul-Madsen H.R."/>
        </authorList>
    </citation>
    <scope>NUCLEOTIDE SEQUENCE [LARGE SCALE GENOMIC DNA]</scope>
    <source>
        <strain evidence="2 3">CECT 8886</strain>
    </source>
</reference>
<dbReference type="InterPro" id="IPR037523">
    <property type="entry name" value="VOC_core"/>
</dbReference>
<dbReference type="PANTHER" id="PTHR39434">
    <property type="match status" value="1"/>
</dbReference>
<evidence type="ECO:0000313" key="2">
    <source>
        <dbReference type="EMBL" id="SBS36258.1"/>
    </source>
</evidence>
<dbReference type="RefSeq" id="WP_067019084.1">
    <property type="nucleotide sequence ID" value="NZ_FLOB01000012.1"/>
</dbReference>
<dbReference type="EMBL" id="FLOB01000012">
    <property type="protein sequence ID" value="SBS36258.1"/>
    <property type="molecule type" value="Genomic_DNA"/>
</dbReference>
<proteinExistence type="predicted"/>
<gene>
    <name evidence="2" type="ORF">MSP8886_03627</name>
</gene>
<name>A0A1A8TPR7_9GAMM</name>
<sequence>MSLQPFHLAIPVYDVPLARAFYRDVFGLEEGRSAPEWVDFNFFGHQLVIHHHPKMPYQEHAGTNAVDGHNVPVPHFGVVLTWEQWEALAERLTAEKTDFIIEPYIRFKGQVGEQATMFFLDPCGNALEFKAFKDMGQLFAK</sequence>
<evidence type="ECO:0000259" key="1">
    <source>
        <dbReference type="PROSITE" id="PS51819"/>
    </source>
</evidence>
<dbReference type="CDD" id="cd08357">
    <property type="entry name" value="VOC_like"/>
    <property type="match status" value="1"/>
</dbReference>
<accession>A0A1A8TPR7</accession>
<dbReference type="PANTHER" id="PTHR39434:SF1">
    <property type="entry name" value="VOC DOMAIN-CONTAINING PROTEIN"/>
    <property type="match status" value="1"/>
</dbReference>
<feature type="domain" description="VOC" evidence="1">
    <location>
        <begin position="4"/>
        <end position="132"/>
    </location>
</feature>
<dbReference type="SUPFAM" id="SSF54593">
    <property type="entry name" value="Glyoxalase/Bleomycin resistance protein/Dihydroxybiphenyl dioxygenase"/>
    <property type="match status" value="1"/>
</dbReference>
<evidence type="ECO:0000313" key="3">
    <source>
        <dbReference type="Proteomes" id="UP000092544"/>
    </source>
</evidence>
<keyword evidence="3" id="KW-1185">Reference proteome</keyword>
<dbReference type="Proteomes" id="UP000092544">
    <property type="component" value="Unassembled WGS sequence"/>
</dbReference>
<protein>
    <submittedName>
        <fullName evidence="2">Glyoxalase-like domain protein</fullName>
    </submittedName>
</protein>
<organism evidence="2 3">
    <name type="scientific">Marinomonas spartinae</name>
    <dbReference type="NCBI Taxonomy" id="1792290"/>
    <lineage>
        <taxon>Bacteria</taxon>
        <taxon>Pseudomonadati</taxon>
        <taxon>Pseudomonadota</taxon>
        <taxon>Gammaproteobacteria</taxon>
        <taxon>Oceanospirillales</taxon>
        <taxon>Oceanospirillaceae</taxon>
        <taxon>Marinomonas</taxon>
    </lineage>
</organism>
<dbReference type="PROSITE" id="PS51819">
    <property type="entry name" value="VOC"/>
    <property type="match status" value="1"/>
</dbReference>
<dbReference type="InterPro" id="IPR029068">
    <property type="entry name" value="Glyas_Bleomycin-R_OHBP_Dase"/>
</dbReference>